<proteinExistence type="inferred from homology"/>
<keyword evidence="11" id="KW-1185">Reference proteome</keyword>
<dbReference type="Gene3D" id="3.40.50.1010">
    <property type="entry name" value="5'-nuclease"/>
    <property type="match status" value="1"/>
</dbReference>
<comment type="cofactor">
    <cofactor evidence="1 8">
        <name>Mg(2+)</name>
        <dbReference type="ChEBI" id="CHEBI:18420"/>
    </cofactor>
</comment>
<dbReference type="GO" id="GO:0016787">
    <property type="term" value="F:hydrolase activity"/>
    <property type="evidence" value="ECO:0007669"/>
    <property type="project" value="UniProtKB-KW"/>
</dbReference>
<dbReference type="EC" id="3.1.-.-" evidence="8"/>
<dbReference type="GO" id="GO:0090729">
    <property type="term" value="F:toxin activity"/>
    <property type="evidence" value="ECO:0007669"/>
    <property type="project" value="UniProtKB-KW"/>
</dbReference>
<name>A0A975FL25_9MICO</name>
<evidence type="ECO:0000259" key="9">
    <source>
        <dbReference type="Pfam" id="PF01850"/>
    </source>
</evidence>
<protein>
    <recommendedName>
        <fullName evidence="8">Ribonuclease VapC</fullName>
        <shortName evidence="8">RNase VapC</shortName>
        <ecNumber evidence="8">3.1.-.-</ecNumber>
    </recommendedName>
    <alternativeName>
        <fullName evidence="8">Toxin VapC</fullName>
    </alternativeName>
</protein>
<evidence type="ECO:0000313" key="11">
    <source>
        <dbReference type="Proteomes" id="UP000671914"/>
    </source>
</evidence>
<sequence length="135" mass="14444">MARRLIVDTGVLIASERERRAIGSFIEPDDDVAVAAVTVAELHTGVELAAEPRRASRLEFVRAALELLPVEVYDTKVAEAHARLLAHVHRAGRPRGAHDLLIAATAVATDRTVLTTDRAAGFDELPGVTCLFGGV</sequence>
<evidence type="ECO:0000256" key="2">
    <source>
        <dbReference type="ARBA" id="ARBA00022649"/>
    </source>
</evidence>
<evidence type="ECO:0000256" key="8">
    <source>
        <dbReference type="HAMAP-Rule" id="MF_00265"/>
    </source>
</evidence>
<dbReference type="PANTHER" id="PTHR33653:SF1">
    <property type="entry name" value="RIBONUCLEASE VAPC2"/>
    <property type="match status" value="1"/>
</dbReference>
<keyword evidence="2 8" id="KW-1277">Toxin-antitoxin system</keyword>
<dbReference type="HAMAP" id="MF_00265">
    <property type="entry name" value="VapC_Nob1"/>
    <property type="match status" value="1"/>
</dbReference>
<evidence type="ECO:0000256" key="5">
    <source>
        <dbReference type="ARBA" id="ARBA00022801"/>
    </source>
</evidence>
<dbReference type="InterPro" id="IPR050556">
    <property type="entry name" value="Type_II_TA_system_RNase"/>
</dbReference>
<evidence type="ECO:0000256" key="3">
    <source>
        <dbReference type="ARBA" id="ARBA00022722"/>
    </source>
</evidence>
<dbReference type="EMBL" id="CP071696">
    <property type="protein sequence ID" value="QTX03403.1"/>
    <property type="molecule type" value="Genomic_DNA"/>
</dbReference>
<evidence type="ECO:0000256" key="4">
    <source>
        <dbReference type="ARBA" id="ARBA00022723"/>
    </source>
</evidence>
<dbReference type="SUPFAM" id="SSF88723">
    <property type="entry name" value="PIN domain-like"/>
    <property type="match status" value="1"/>
</dbReference>
<dbReference type="InterPro" id="IPR029060">
    <property type="entry name" value="PIN-like_dom_sf"/>
</dbReference>
<dbReference type="AlphaFoldDB" id="A0A975FL25"/>
<dbReference type="Proteomes" id="UP000671914">
    <property type="component" value="Chromosome"/>
</dbReference>
<keyword evidence="4 8" id="KW-0479">Metal-binding</keyword>
<dbReference type="KEGG" id="aarc:G127AT_08430"/>
<comment type="function">
    <text evidence="8">Toxic component of a toxin-antitoxin (TA) system. An RNase.</text>
</comment>
<evidence type="ECO:0000256" key="7">
    <source>
        <dbReference type="ARBA" id="ARBA00038093"/>
    </source>
</evidence>
<dbReference type="Pfam" id="PF01850">
    <property type="entry name" value="PIN"/>
    <property type="match status" value="1"/>
</dbReference>
<dbReference type="PANTHER" id="PTHR33653">
    <property type="entry name" value="RIBONUCLEASE VAPC2"/>
    <property type="match status" value="1"/>
</dbReference>
<evidence type="ECO:0000256" key="1">
    <source>
        <dbReference type="ARBA" id="ARBA00001946"/>
    </source>
</evidence>
<gene>
    <name evidence="8" type="primary">vapC</name>
    <name evidence="10" type="ORF">G127AT_08430</name>
</gene>
<dbReference type="RefSeq" id="WP_210895947.1">
    <property type="nucleotide sequence ID" value="NZ_CP071696.1"/>
</dbReference>
<keyword evidence="3 8" id="KW-0540">Nuclease</keyword>
<dbReference type="GO" id="GO:0004540">
    <property type="term" value="F:RNA nuclease activity"/>
    <property type="evidence" value="ECO:0007669"/>
    <property type="project" value="InterPro"/>
</dbReference>
<dbReference type="GO" id="GO:0000287">
    <property type="term" value="F:magnesium ion binding"/>
    <property type="evidence" value="ECO:0007669"/>
    <property type="project" value="UniProtKB-UniRule"/>
</dbReference>
<dbReference type="InterPro" id="IPR002716">
    <property type="entry name" value="PIN_dom"/>
</dbReference>
<reference evidence="10" key="1">
    <citation type="submission" date="2021-03" db="EMBL/GenBank/DDBJ databases">
        <title>Agromyces archimandritus sp. nov., isolated from the cockroach Archimandrita tessellata.</title>
        <authorList>
            <person name="Guzman J."/>
            <person name="Ortuzar M."/>
            <person name="Poehlein A."/>
            <person name="Daniel R."/>
            <person name="Trujillo M."/>
            <person name="Vilcinskas A."/>
        </authorList>
    </citation>
    <scope>NUCLEOTIDE SEQUENCE</scope>
    <source>
        <strain evidence="10">G127AT</strain>
    </source>
</reference>
<keyword evidence="6 8" id="KW-0460">Magnesium</keyword>
<comment type="similarity">
    <text evidence="7 8">Belongs to the PINc/VapC protein family.</text>
</comment>
<feature type="domain" description="PIN" evidence="9">
    <location>
        <begin position="6"/>
        <end position="124"/>
    </location>
</feature>
<organism evidence="10 11">
    <name type="scientific">Agromyces archimandritae</name>
    <dbReference type="NCBI Taxonomy" id="2781962"/>
    <lineage>
        <taxon>Bacteria</taxon>
        <taxon>Bacillati</taxon>
        <taxon>Actinomycetota</taxon>
        <taxon>Actinomycetes</taxon>
        <taxon>Micrococcales</taxon>
        <taxon>Microbacteriaceae</taxon>
        <taxon>Agromyces</taxon>
    </lineage>
</organism>
<keyword evidence="5 8" id="KW-0378">Hydrolase</keyword>
<feature type="binding site" evidence="8">
    <location>
        <position position="8"/>
    </location>
    <ligand>
        <name>Mg(2+)</name>
        <dbReference type="ChEBI" id="CHEBI:18420"/>
    </ligand>
</feature>
<keyword evidence="8" id="KW-0800">Toxin</keyword>
<feature type="binding site" evidence="8">
    <location>
        <position position="99"/>
    </location>
    <ligand>
        <name>Mg(2+)</name>
        <dbReference type="ChEBI" id="CHEBI:18420"/>
    </ligand>
</feature>
<accession>A0A975FL25</accession>
<dbReference type="InterPro" id="IPR022907">
    <property type="entry name" value="VapC_family"/>
</dbReference>
<evidence type="ECO:0000256" key="6">
    <source>
        <dbReference type="ARBA" id="ARBA00022842"/>
    </source>
</evidence>
<evidence type="ECO:0000313" key="10">
    <source>
        <dbReference type="EMBL" id="QTX03403.1"/>
    </source>
</evidence>